<dbReference type="Proteomes" id="UP000789706">
    <property type="component" value="Unassembled WGS sequence"/>
</dbReference>
<accession>A0A9N9G5R7</accession>
<feature type="transmembrane region" description="Helical" evidence="1">
    <location>
        <begin position="165"/>
        <end position="186"/>
    </location>
</feature>
<evidence type="ECO:0000313" key="2">
    <source>
        <dbReference type="EMBL" id="CAG8579030.1"/>
    </source>
</evidence>
<dbReference type="EMBL" id="CAJVPK010001257">
    <property type="protein sequence ID" value="CAG8579030.1"/>
    <property type="molecule type" value="Genomic_DNA"/>
</dbReference>
<protein>
    <submittedName>
        <fullName evidence="2">10202_t:CDS:1</fullName>
    </submittedName>
</protein>
<dbReference type="AlphaFoldDB" id="A0A9N9G5R7"/>
<keyword evidence="1" id="KW-1133">Transmembrane helix</keyword>
<gene>
    <name evidence="2" type="ORF">DEBURN_LOCUS8480</name>
</gene>
<evidence type="ECO:0000256" key="1">
    <source>
        <dbReference type="SAM" id="Phobius"/>
    </source>
</evidence>
<proteinExistence type="predicted"/>
<comment type="caution">
    <text evidence="2">The sequence shown here is derived from an EMBL/GenBank/DDBJ whole genome shotgun (WGS) entry which is preliminary data.</text>
</comment>
<sequence length="211" mass="24418">MANEEPGIKISYNTNMKEQPMPSSDCSTYFEAKSEDNFETYGYDLAYLPKGQISMNTSEGQWVTFTIRINDDTYDFLNQNYPYQNKNHPKLIDSIEAENKYYITQSSDLNVYVLRYYRQRREELKTIEFPYTNDTLDVYAMVYIILKTPSIEIEREQKARTILEVLANIAALYGLAFGIYALLFGVRVSKPLLAKFMPVPTENPSPDGLKV</sequence>
<keyword evidence="1" id="KW-0812">Transmembrane</keyword>
<keyword evidence="3" id="KW-1185">Reference proteome</keyword>
<name>A0A9N9G5R7_9GLOM</name>
<organism evidence="2 3">
    <name type="scientific">Diversispora eburnea</name>
    <dbReference type="NCBI Taxonomy" id="1213867"/>
    <lineage>
        <taxon>Eukaryota</taxon>
        <taxon>Fungi</taxon>
        <taxon>Fungi incertae sedis</taxon>
        <taxon>Mucoromycota</taxon>
        <taxon>Glomeromycotina</taxon>
        <taxon>Glomeromycetes</taxon>
        <taxon>Diversisporales</taxon>
        <taxon>Diversisporaceae</taxon>
        <taxon>Diversispora</taxon>
    </lineage>
</organism>
<evidence type="ECO:0000313" key="3">
    <source>
        <dbReference type="Proteomes" id="UP000789706"/>
    </source>
</evidence>
<keyword evidence="1" id="KW-0472">Membrane</keyword>
<reference evidence="2" key="1">
    <citation type="submission" date="2021-06" db="EMBL/GenBank/DDBJ databases">
        <authorList>
            <person name="Kallberg Y."/>
            <person name="Tangrot J."/>
            <person name="Rosling A."/>
        </authorList>
    </citation>
    <scope>NUCLEOTIDE SEQUENCE</scope>
    <source>
        <strain evidence="2">AZ414A</strain>
    </source>
</reference>
<dbReference type="OrthoDB" id="2447101at2759"/>